<feature type="region of interest" description="Disordered" evidence="2">
    <location>
        <begin position="203"/>
        <end position="254"/>
    </location>
</feature>
<evidence type="ECO:0000256" key="1">
    <source>
        <dbReference type="SAM" id="Coils"/>
    </source>
</evidence>
<evidence type="ECO:0000313" key="3">
    <source>
        <dbReference type="EMBL" id="CDW84677.1"/>
    </source>
</evidence>
<feature type="compositionally biased region" description="Basic and acidic residues" evidence="2">
    <location>
        <begin position="1029"/>
        <end position="1044"/>
    </location>
</feature>
<feature type="compositionally biased region" description="Polar residues" evidence="2">
    <location>
        <begin position="1"/>
        <end position="12"/>
    </location>
</feature>
<feature type="compositionally biased region" description="Basic and acidic residues" evidence="2">
    <location>
        <begin position="430"/>
        <end position="439"/>
    </location>
</feature>
<feature type="compositionally biased region" description="Basic and acidic residues" evidence="2">
    <location>
        <begin position="1205"/>
        <end position="1215"/>
    </location>
</feature>
<feature type="compositionally biased region" description="Polar residues" evidence="2">
    <location>
        <begin position="1115"/>
        <end position="1134"/>
    </location>
</feature>
<proteinExistence type="predicted"/>
<reference evidence="3 4" key="1">
    <citation type="submission" date="2014-06" db="EMBL/GenBank/DDBJ databases">
        <authorList>
            <person name="Swart Estienne"/>
        </authorList>
    </citation>
    <scope>NUCLEOTIDE SEQUENCE [LARGE SCALE GENOMIC DNA]</scope>
    <source>
        <strain evidence="3 4">130c</strain>
    </source>
</reference>
<feature type="compositionally biased region" description="Low complexity" evidence="2">
    <location>
        <begin position="452"/>
        <end position="462"/>
    </location>
</feature>
<dbReference type="Proteomes" id="UP000039865">
    <property type="component" value="Unassembled WGS sequence"/>
</dbReference>
<feature type="region of interest" description="Disordered" evidence="2">
    <location>
        <begin position="1023"/>
        <end position="1099"/>
    </location>
</feature>
<feature type="coiled-coil region" evidence="1">
    <location>
        <begin position="1421"/>
        <end position="1448"/>
    </location>
</feature>
<keyword evidence="4" id="KW-1185">Reference proteome</keyword>
<feature type="compositionally biased region" description="Polar residues" evidence="2">
    <location>
        <begin position="830"/>
        <end position="872"/>
    </location>
</feature>
<feature type="region of interest" description="Disordered" evidence="2">
    <location>
        <begin position="393"/>
        <end position="462"/>
    </location>
</feature>
<protein>
    <submittedName>
        <fullName evidence="3">Uncharacterized protein</fullName>
    </submittedName>
</protein>
<feature type="compositionally biased region" description="Polar residues" evidence="2">
    <location>
        <begin position="219"/>
        <end position="252"/>
    </location>
</feature>
<feature type="compositionally biased region" description="Polar residues" evidence="2">
    <location>
        <begin position="757"/>
        <end position="778"/>
    </location>
</feature>
<evidence type="ECO:0000313" key="4">
    <source>
        <dbReference type="Proteomes" id="UP000039865"/>
    </source>
</evidence>
<dbReference type="InParanoid" id="A0A078ATW2"/>
<feature type="region of interest" description="Disordered" evidence="2">
    <location>
        <begin position="1"/>
        <end position="53"/>
    </location>
</feature>
<feature type="region of interest" description="Disordered" evidence="2">
    <location>
        <begin position="747"/>
        <end position="872"/>
    </location>
</feature>
<feature type="region of interest" description="Disordered" evidence="2">
    <location>
        <begin position="1114"/>
        <end position="1143"/>
    </location>
</feature>
<feature type="compositionally biased region" description="Polar residues" evidence="2">
    <location>
        <begin position="408"/>
        <end position="429"/>
    </location>
</feature>
<feature type="compositionally biased region" description="Polar residues" evidence="2">
    <location>
        <begin position="652"/>
        <end position="675"/>
    </location>
</feature>
<sequence length="1454" mass="168715">MKAQKQTSINNKSNKKVPQQVKLLASPPTKFSLYQTPRTRSLSKSKKMVSPKVSIEQKINKEYYSQVQKQQQQQLKHQSQQKMHSQSLNQVTPQRSSFAHPAQVRVNLETSPNQDTEEDQEQDIVNLEIKIRQERIQTANDLMDDEKDRRVQELQGNNVNNKLKKMIIQKTHQFIIEEIEQIAQNSVDNSINSATAVKYANQDMDGSRNNMSNSNYNNGATGNVQLFDKNQNNENQKTPSRQRTKSGSQSKQNLEDKIQRFEDLNRLAFFKSYLDHVKQIKIAQNQCSFKLDNTASLAKLHRETCEDQEQERCPPVEMLQSKCDESPLSSQQKQFLFPMTDEVIKEQEQESVKIEIQEVQKQQQQYQEVQAVRESVQSAKLKNIVQKEAQIKLQSQKSTKVSEKRKNTQNSYQTIQNDSLGSKSVYQTTEKPKHQKETSQTRPNLMSPIRASQNSQLNENQSNYKRKLITTYQSKTIHSTSCTPKNQDNLIIQNHNSLSQKRDDIIQNLKSLHNTNQVLSQDKVANHSFRKRNSMSNISQQENSHNQSENHKSIQSIEQVVNIINVDPNTNDITLNGQEMNQLVNNRVEITGDRGDITLNKPVFYTNSDHNEISKLKISERDVESEDSSNMHDLVQELNSLSHEIHNHLRNSESTQKQGDSNRNQNQMHQEISHQQDYQNLIDKTCEILLQRFQEMVDKHQDLRQLVQDAHAQTLGNNSTAQMNIQAPNIDNANQNDKFRVKKSMIIDESDQETTENQETQKSGGTNQQLFSNNFSENSYHKSQCEQKYELKSPNPQNRNNRQNNLSRHRSQAALEDEDEDLVEQKELQSKQQSLYSSNEKRSLLQSAKSQSSPKTQQNNAKELNNRFSNPKTLYRNTNGYDIFNDDLKIVVEASKDDCNMYNMLVSEFEQSLKPINVKLLQIFRGKRNPDQYEVKQGQALLMLLSGVDLNIMITNDKCNVVQKTWRNFQDYLSSVGLIKSLGVIVQSNPENQGNQIVQNFLQSAYQFAYYIYSLLDSGLIQTKSPNQGDKKRAASKSQKRDVSNNRNLSPTKNFQEQSVDDQNGLRLTRMNMNNKSRGQLQDTIERQSPQRQQRGTEIARQSAKIVENQEKQQVKQPLKNNQYSQQQPAQSLTPMKDPRRLSNKASLIEQTEISRNKNMKIVSSSQNHVNEATKEKQRLKEMELKVAELSKERDVLRRQIEKEEKQKLKEHESKNQTQNESNQMEDKNLFENNFESIPKQPIFDQKKSQSHHYQSEEKTGLYPQVLESNSSLQLKQQYEFQLQQLQQYQQLQMLQQQLYQQQQLQQQAQPQQQLHQQQPQVQQQQLYTSQREKFKRIENLSQEKVLIDEIDKQIQDFQNMKKALMNQQQNEVNNLSQSQSKTKDQSDIQLNLRSAVGSGISAGMGMVSSTVDSFSSQSKMKEVSGRMRNLQLQEEEIKRQLAQFNNTKRHNEL</sequence>
<name>A0A078ATW2_STYLE</name>
<dbReference type="EMBL" id="CCKQ01013054">
    <property type="protein sequence ID" value="CDW84677.1"/>
    <property type="molecule type" value="Genomic_DNA"/>
</dbReference>
<feature type="compositionally biased region" description="Low complexity" evidence="2">
    <location>
        <begin position="794"/>
        <end position="805"/>
    </location>
</feature>
<organism evidence="3 4">
    <name type="scientific">Stylonychia lemnae</name>
    <name type="common">Ciliate</name>
    <dbReference type="NCBI Taxonomy" id="5949"/>
    <lineage>
        <taxon>Eukaryota</taxon>
        <taxon>Sar</taxon>
        <taxon>Alveolata</taxon>
        <taxon>Ciliophora</taxon>
        <taxon>Intramacronucleata</taxon>
        <taxon>Spirotrichea</taxon>
        <taxon>Stichotrichia</taxon>
        <taxon>Sporadotrichida</taxon>
        <taxon>Oxytrichidae</taxon>
        <taxon>Stylonychinae</taxon>
        <taxon>Stylonychia</taxon>
    </lineage>
</organism>
<feature type="region of interest" description="Disordered" evidence="2">
    <location>
        <begin position="68"/>
        <end position="100"/>
    </location>
</feature>
<feature type="coiled-coil region" evidence="1">
    <location>
        <begin position="345"/>
        <end position="379"/>
    </location>
</feature>
<feature type="region of interest" description="Disordered" evidence="2">
    <location>
        <begin position="651"/>
        <end position="675"/>
    </location>
</feature>
<feature type="compositionally biased region" description="Polar residues" evidence="2">
    <location>
        <begin position="1071"/>
        <end position="1096"/>
    </location>
</feature>
<feature type="region of interest" description="Disordered" evidence="2">
    <location>
        <begin position="1205"/>
        <end position="1226"/>
    </location>
</feature>
<dbReference type="FunCoup" id="A0A078ATW2">
    <property type="interactions" value="39"/>
</dbReference>
<feature type="compositionally biased region" description="Polar residues" evidence="2">
    <location>
        <begin position="1045"/>
        <end position="1062"/>
    </location>
</feature>
<keyword evidence="1" id="KW-0175">Coiled coil</keyword>
<feature type="compositionally biased region" description="Basic and acidic residues" evidence="2">
    <location>
        <begin position="779"/>
        <end position="791"/>
    </location>
</feature>
<evidence type="ECO:0000256" key="2">
    <source>
        <dbReference type="SAM" id="MobiDB-lite"/>
    </source>
</evidence>
<accession>A0A078ATW2</accession>
<feature type="coiled-coil region" evidence="1">
    <location>
        <begin position="1348"/>
        <end position="1386"/>
    </location>
</feature>
<gene>
    <name evidence="3" type="primary">Contig4683.g5006</name>
    <name evidence="3" type="ORF">STYLEM_13743</name>
</gene>
<feature type="compositionally biased region" description="Low complexity" evidence="2">
    <location>
        <begin position="207"/>
        <end position="218"/>
    </location>
</feature>
<feature type="compositionally biased region" description="Low complexity" evidence="2">
    <location>
        <begin position="68"/>
        <end position="88"/>
    </location>
</feature>